<protein>
    <submittedName>
        <fullName evidence="11">Uncharacterized protein</fullName>
    </submittedName>
</protein>
<evidence type="ECO:0000256" key="4">
    <source>
        <dbReference type="ARBA" id="ARBA00022741"/>
    </source>
</evidence>
<dbReference type="AlphaFoldDB" id="A0ABC9GET9"/>
<accession>A0ABC9GET9</accession>
<feature type="domain" description="Disease resistance R13L4/SHOC-2-like LRR" evidence="10">
    <location>
        <begin position="531"/>
        <end position="867"/>
    </location>
</feature>
<evidence type="ECO:0000256" key="1">
    <source>
        <dbReference type="ARBA" id="ARBA00008894"/>
    </source>
</evidence>
<dbReference type="InterPro" id="IPR036388">
    <property type="entry name" value="WH-like_DNA-bd_sf"/>
</dbReference>
<dbReference type="CDD" id="cd14798">
    <property type="entry name" value="RX-CC_like"/>
    <property type="match status" value="1"/>
</dbReference>
<dbReference type="InterPro" id="IPR032675">
    <property type="entry name" value="LRR_dom_sf"/>
</dbReference>
<keyword evidence="3" id="KW-0677">Repeat</keyword>
<dbReference type="Gene3D" id="3.80.10.10">
    <property type="entry name" value="Ribonuclease Inhibitor"/>
    <property type="match status" value="1"/>
</dbReference>
<evidence type="ECO:0000313" key="12">
    <source>
        <dbReference type="Proteomes" id="UP001497457"/>
    </source>
</evidence>
<dbReference type="EMBL" id="OZ075118">
    <property type="protein sequence ID" value="CAL5092024.1"/>
    <property type="molecule type" value="Genomic_DNA"/>
</dbReference>
<dbReference type="InterPro" id="IPR038005">
    <property type="entry name" value="RX-like_CC"/>
</dbReference>
<evidence type="ECO:0000256" key="6">
    <source>
        <dbReference type="ARBA" id="ARBA00023054"/>
    </source>
</evidence>
<dbReference type="PRINTS" id="PR00364">
    <property type="entry name" value="DISEASERSIST"/>
</dbReference>
<dbReference type="PANTHER" id="PTHR23155">
    <property type="entry name" value="DISEASE RESISTANCE PROTEIN RP"/>
    <property type="match status" value="1"/>
</dbReference>
<dbReference type="GO" id="GO:0000166">
    <property type="term" value="F:nucleotide binding"/>
    <property type="evidence" value="ECO:0007669"/>
    <property type="project" value="UniProtKB-KW"/>
</dbReference>
<feature type="domain" description="Disease resistance protein winged helix" evidence="9">
    <location>
        <begin position="435"/>
        <end position="502"/>
    </location>
</feature>
<organism evidence="11 12">
    <name type="scientific">Urochloa decumbens</name>
    <dbReference type="NCBI Taxonomy" id="240449"/>
    <lineage>
        <taxon>Eukaryota</taxon>
        <taxon>Viridiplantae</taxon>
        <taxon>Streptophyta</taxon>
        <taxon>Embryophyta</taxon>
        <taxon>Tracheophyta</taxon>
        <taxon>Spermatophyta</taxon>
        <taxon>Magnoliopsida</taxon>
        <taxon>Liliopsida</taxon>
        <taxon>Poales</taxon>
        <taxon>Poaceae</taxon>
        <taxon>PACMAD clade</taxon>
        <taxon>Panicoideae</taxon>
        <taxon>Panicodae</taxon>
        <taxon>Paniceae</taxon>
        <taxon>Melinidinae</taxon>
        <taxon>Urochloa</taxon>
    </lineage>
</organism>
<dbReference type="Pfam" id="PF23559">
    <property type="entry name" value="WHD_DRP"/>
    <property type="match status" value="1"/>
</dbReference>
<dbReference type="InterPro" id="IPR055414">
    <property type="entry name" value="LRR_R13L4/SHOC2-like"/>
</dbReference>
<evidence type="ECO:0000259" key="7">
    <source>
        <dbReference type="Pfam" id="PF00931"/>
    </source>
</evidence>
<dbReference type="Proteomes" id="UP001497457">
    <property type="component" value="Chromosome 8b"/>
</dbReference>
<dbReference type="GO" id="GO:0009626">
    <property type="term" value="P:plant-type hypersensitive response"/>
    <property type="evidence" value="ECO:0007669"/>
    <property type="project" value="UniProtKB-ARBA"/>
</dbReference>
<keyword evidence="4" id="KW-0547">Nucleotide-binding</keyword>
<dbReference type="PANTHER" id="PTHR23155:SF1028">
    <property type="entry name" value="OS08G0174800 PROTEIN"/>
    <property type="match status" value="1"/>
</dbReference>
<dbReference type="Gene3D" id="1.20.5.4130">
    <property type="match status" value="1"/>
</dbReference>
<dbReference type="GO" id="GO:0002758">
    <property type="term" value="P:innate immune response-activating signaling pathway"/>
    <property type="evidence" value="ECO:0007669"/>
    <property type="project" value="UniProtKB-ARBA"/>
</dbReference>
<evidence type="ECO:0000259" key="9">
    <source>
        <dbReference type="Pfam" id="PF23559"/>
    </source>
</evidence>
<dbReference type="SUPFAM" id="SSF52540">
    <property type="entry name" value="P-loop containing nucleoside triphosphate hydrolases"/>
    <property type="match status" value="1"/>
</dbReference>
<dbReference type="Gene3D" id="1.10.8.430">
    <property type="entry name" value="Helical domain of apoptotic protease-activating factors"/>
    <property type="match status" value="1"/>
</dbReference>
<dbReference type="InterPro" id="IPR042197">
    <property type="entry name" value="Apaf_helical"/>
</dbReference>
<dbReference type="InterPro" id="IPR027417">
    <property type="entry name" value="P-loop_NTPase"/>
</dbReference>
<dbReference type="Pfam" id="PF18052">
    <property type="entry name" value="Rx_N"/>
    <property type="match status" value="1"/>
</dbReference>
<dbReference type="Gene3D" id="1.10.10.10">
    <property type="entry name" value="Winged helix-like DNA-binding domain superfamily/Winged helix DNA-binding domain"/>
    <property type="match status" value="1"/>
</dbReference>
<dbReference type="InterPro" id="IPR058922">
    <property type="entry name" value="WHD_DRP"/>
</dbReference>
<keyword evidence="5" id="KW-0611">Plant defense</keyword>
<reference evidence="12" key="1">
    <citation type="submission" date="2024-06" db="EMBL/GenBank/DDBJ databases">
        <authorList>
            <person name="Ryan C."/>
        </authorList>
    </citation>
    <scope>NUCLEOTIDE SEQUENCE [LARGE SCALE GENOMIC DNA]</scope>
</reference>
<feature type="domain" description="Disease resistance N-terminal" evidence="8">
    <location>
        <begin position="12"/>
        <end position="98"/>
    </location>
</feature>
<dbReference type="GO" id="GO:0042742">
    <property type="term" value="P:defense response to bacterium"/>
    <property type="evidence" value="ECO:0007669"/>
    <property type="project" value="UniProtKB-ARBA"/>
</dbReference>
<keyword evidence="12" id="KW-1185">Reference proteome</keyword>
<keyword evidence="2" id="KW-0433">Leucine-rich repeat</keyword>
<comment type="similarity">
    <text evidence="1">Belongs to the disease resistance NB-LRR family.</text>
</comment>
<dbReference type="Pfam" id="PF23598">
    <property type="entry name" value="LRR_14"/>
    <property type="match status" value="1"/>
</dbReference>
<reference evidence="11 12" key="2">
    <citation type="submission" date="2024-10" db="EMBL/GenBank/DDBJ databases">
        <authorList>
            <person name="Ryan C."/>
        </authorList>
    </citation>
    <scope>NUCLEOTIDE SEQUENCE [LARGE SCALE GENOMIC DNA]</scope>
</reference>
<evidence type="ECO:0000259" key="10">
    <source>
        <dbReference type="Pfam" id="PF23598"/>
    </source>
</evidence>
<dbReference type="FunFam" id="1.10.10.10:FF:000322">
    <property type="entry name" value="Probable disease resistance protein At1g63360"/>
    <property type="match status" value="1"/>
</dbReference>
<dbReference type="InterPro" id="IPR002182">
    <property type="entry name" value="NB-ARC"/>
</dbReference>
<dbReference type="SUPFAM" id="SSF52058">
    <property type="entry name" value="L domain-like"/>
    <property type="match status" value="1"/>
</dbReference>
<evidence type="ECO:0000256" key="2">
    <source>
        <dbReference type="ARBA" id="ARBA00022614"/>
    </source>
</evidence>
<dbReference type="Pfam" id="PF00931">
    <property type="entry name" value="NB-ARC"/>
    <property type="match status" value="1"/>
</dbReference>
<proteinExistence type="inferred from homology"/>
<evidence type="ECO:0000256" key="5">
    <source>
        <dbReference type="ARBA" id="ARBA00022821"/>
    </source>
</evidence>
<evidence type="ECO:0000259" key="8">
    <source>
        <dbReference type="Pfam" id="PF18052"/>
    </source>
</evidence>
<evidence type="ECO:0000313" key="11">
    <source>
        <dbReference type="EMBL" id="CAL5092024.1"/>
    </source>
</evidence>
<dbReference type="Gene3D" id="3.40.50.300">
    <property type="entry name" value="P-loop containing nucleotide triphosphate hydrolases"/>
    <property type="match status" value="1"/>
</dbReference>
<sequence length="888" mass="100270">MEGAMVSMATGAMSSVLAKLGKLLLDKYKLAKGVRKDIEFLKSELSFMNHMLCMLADVEDLDPINKEWLDMVRELAYDVEDCIDRSMTQLDRADNAKGGFGAKLSRKLKKIRVSHQVTHQIQELKARVIEENKRHKRYKLDGLLGSRSSASANKVDLRMCALWEETKNLVGLDGPRDDIIRLLMPAEGQELSQKVRTVSIVGCAGLGKTTLANLVYKNVQGDFQCKAFVSVSQKPHMKDVLMKICSQVGVTTSMADDEHILVNKIIERLQHKRYIVVVDDIWDSDPWKIIGQALVKTSPGSIVIVTTRLKDVAESCCYSHGGRVYEMRPLGDNDSRRLFFKRIFDSEEKCPHELERASNDILKKCDGIPLAIISIASFLAVDVPQSPDHWNKVKESISSPLPGNKSAKTMQSVLSLSYFNLPHYLRTCLLYLSAFPEDYIIDMDRLVSRWIAEGFVNAEPGESLYEAARRYFNVLINRSLIQPWQELNGVVVSCRVHDVILNFLVSKSVEENFLTLLDPSSGLPPSRHSKVQFEVVRVLDLENCESLRNIHLANIEVLVQLRYLSIRGTNVSELPDGIGQVHHLETLNIRDTQVEKLPSTIVLLEKLARLFVSRKVQFPAEGFSKMKGLEQLTCLSIHGQPLSFLKELGQLTNLRILDVYLYDVNYEGSEWGIFTSSLHALCSHKLVDFQVYSTGLTPIPMDSSFPAALHSLRKIFIYPISGVPVWMGSLVNLELLQLAIERFTPEDLRVLGGMPALETLRLSFTDGSYAGPFTIGRHEFQRLKLFWVARLYQLQFMPGSMPNLKHLVISLVFTRDSSYSDLGIQHLASITKIKIDTSAWRDHIGGVEDLEAKIRSLLDAHPNRPTLIFNTYFTEDDCFSVKGENNEK</sequence>
<name>A0ABC9GET9_9POAL</name>
<keyword evidence="6" id="KW-0175">Coiled coil</keyword>
<dbReference type="FunFam" id="3.40.50.300:FF:001091">
    <property type="entry name" value="Probable disease resistance protein At1g61300"/>
    <property type="match status" value="1"/>
</dbReference>
<dbReference type="InterPro" id="IPR044974">
    <property type="entry name" value="Disease_R_plants"/>
</dbReference>
<evidence type="ECO:0000256" key="3">
    <source>
        <dbReference type="ARBA" id="ARBA00022737"/>
    </source>
</evidence>
<dbReference type="InterPro" id="IPR041118">
    <property type="entry name" value="Rx_N"/>
</dbReference>
<gene>
    <name evidence="11" type="ORF">URODEC1_LOCUS114694</name>
</gene>
<feature type="domain" description="NB-ARC" evidence="7">
    <location>
        <begin position="193"/>
        <end position="347"/>
    </location>
</feature>